<dbReference type="GO" id="GO:0005886">
    <property type="term" value="C:plasma membrane"/>
    <property type="evidence" value="ECO:0007669"/>
    <property type="project" value="UniProtKB-SubCell"/>
</dbReference>
<reference evidence="7 8" key="1">
    <citation type="submission" date="2019-03" db="EMBL/GenBank/DDBJ databases">
        <title>Efficiently degradation of phenoxyalkanoic acid herbicides by Cupriavidus oxalaticus strain X32.</title>
        <authorList>
            <person name="Sheng X."/>
        </authorList>
    </citation>
    <scope>NUCLEOTIDE SEQUENCE [LARGE SCALE GENOMIC DNA]</scope>
    <source>
        <strain evidence="7 8">X32</strain>
    </source>
</reference>
<dbReference type="AlphaFoldDB" id="A0A4P7L412"/>
<keyword evidence="5 6" id="KW-0472">Membrane</keyword>
<dbReference type="KEGG" id="cox:E0W60_02695"/>
<accession>A0A4P7L412</accession>
<protein>
    <submittedName>
        <fullName evidence="7">YihY/virulence factor BrkB family protein</fullName>
    </submittedName>
</protein>
<dbReference type="NCBIfam" id="TIGR00765">
    <property type="entry name" value="yihY_not_rbn"/>
    <property type="match status" value="1"/>
</dbReference>
<comment type="subcellular location">
    <subcellularLocation>
        <location evidence="1">Cell membrane</location>
        <topology evidence="1">Multi-pass membrane protein</topology>
    </subcellularLocation>
</comment>
<evidence type="ECO:0000256" key="2">
    <source>
        <dbReference type="ARBA" id="ARBA00022475"/>
    </source>
</evidence>
<evidence type="ECO:0000256" key="4">
    <source>
        <dbReference type="ARBA" id="ARBA00022989"/>
    </source>
</evidence>
<feature type="transmembrane region" description="Helical" evidence="6">
    <location>
        <begin position="100"/>
        <end position="122"/>
    </location>
</feature>
<evidence type="ECO:0000313" key="7">
    <source>
        <dbReference type="EMBL" id="QBY50144.1"/>
    </source>
</evidence>
<keyword evidence="4 6" id="KW-1133">Transmembrane helix</keyword>
<evidence type="ECO:0000256" key="3">
    <source>
        <dbReference type="ARBA" id="ARBA00022692"/>
    </source>
</evidence>
<dbReference type="STRING" id="1349762.GCA_001592245_05063"/>
<dbReference type="EMBL" id="CP038634">
    <property type="protein sequence ID" value="QBY50144.1"/>
    <property type="molecule type" value="Genomic_DNA"/>
</dbReference>
<feature type="transmembrane region" description="Helical" evidence="6">
    <location>
        <begin position="143"/>
        <end position="164"/>
    </location>
</feature>
<sequence length="422" mass="44803">MLSLGPVSPRAAFELIRESINSWIDDYAPSMGAALAYYTVFSIAPLLMIVITVAGVIFGAEAARGEVVSELSGLIGTEGAEVVEDMLVAVSEPAASTVSAIIGVVALLIGATTVFAELQSALDRIWRVPQRQKSSGLFSLLRARLLSFGMILGIGFLLVVSLLLSAGISAMGREWGPLLGIDEAVGHALDTAISLVLTTVVFAMIYKIMPRTKIRWFDVWLGAVVTALLFTLGKLLIGLYIGKSGVASGYGAAGSLVVLLLWVYYAAQIFLLGAEFTWHFAQRFGSMRHSGQPAPPIAPLRGRAQVVVDEQARGEATRHPVRTGIDGVTPIVALYVDEIVNAAVKAGEQGQATAVAIADAAEKAVAHFRSAAGSDKQALRNRLRELAQALVVSAEAGHHSGDTRDLIQFGVSYVEAYLHRTH</sequence>
<feature type="transmembrane region" description="Helical" evidence="6">
    <location>
        <begin position="184"/>
        <end position="205"/>
    </location>
</feature>
<name>A0A4P7L412_9BURK</name>
<keyword evidence="2" id="KW-1003">Cell membrane</keyword>
<keyword evidence="3 6" id="KW-0812">Transmembrane</keyword>
<gene>
    <name evidence="7" type="ORF">E0W60_02695</name>
</gene>
<dbReference type="PANTHER" id="PTHR30213">
    <property type="entry name" value="INNER MEMBRANE PROTEIN YHJD"/>
    <property type="match status" value="1"/>
</dbReference>
<dbReference type="RefSeq" id="WP_133094361.1">
    <property type="nucleotide sequence ID" value="NZ_CP038634.1"/>
</dbReference>
<organism evidence="7 8">
    <name type="scientific">Cupriavidus oxalaticus</name>
    <dbReference type="NCBI Taxonomy" id="96344"/>
    <lineage>
        <taxon>Bacteria</taxon>
        <taxon>Pseudomonadati</taxon>
        <taxon>Pseudomonadota</taxon>
        <taxon>Betaproteobacteria</taxon>
        <taxon>Burkholderiales</taxon>
        <taxon>Burkholderiaceae</taxon>
        <taxon>Cupriavidus</taxon>
    </lineage>
</organism>
<feature type="transmembrane region" description="Helical" evidence="6">
    <location>
        <begin position="35"/>
        <end position="60"/>
    </location>
</feature>
<dbReference type="InterPro" id="IPR017039">
    <property type="entry name" value="Virul_fac_BrkB"/>
</dbReference>
<dbReference type="PANTHER" id="PTHR30213:SF1">
    <property type="entry name" value="INNER MEMBRANE PROTEIN YHJD"/>
    <property type="match status" value="1"/>
</dbReference>
<dbReference type="Proteomes" id="UP000295294">
    <property type="component" value="Chromosome 1"/>
</dbReference>
<evidence type="ECO:0000256" key="1">
    <source>
        <dbReference type="ARBA" id="ARBA00004651"/>
    </source>
</evidence>
<feature type="transmembrane region" description="Helical" evidence="6">
    <location>
        <begin position="217"/>
        <end position="241"/>
    </location>
</feature>
<evidence type="ECO:0000256" key="6">
    <source>
        <dbReference type="SAM" id="Phobius"/>
    </source>
</evidence>
<dbReference type="Pfam" id="PF03631">
    <property type="entry name" value="Virul_fac_BrkB"/>
    <property type="match status" value="1"/>
</dbReference>
<feature type="transmembrane region" description="Helical" evidence="6">
    <location>
        <begin position="253"/>
        <end position="278"/>
    </location>
</feature>
<evidence type="ECO:0000313" key="8">
    <source>
        <dbReference type="Proteomes" id="UP000295294"/>
    </source>
</evidence>
<evidence type="ECO:0000256" key="5">
    <source>
        <dbReference type="ARBA" id="ARBA00023136"/>
    </source>
</evidence>
<dbReference type="OrthoDB" id="9797028at2"/>
<proteinExistence type="predicted"/>